<reference evidence="8 9" key="1">
    <citation type="submission" date="2021-09" db="EMBL/GenBank/DDBJ databases">
        <title>The complete genome sequence of a new microorganism.</title>
        <authorList>
            <person name="Zi Z."/>
        </authorList>
    </citation>
    <scope>NUCLEOTIDE SEQUENCE [LARGE SCALE GENOMIC DNA]</scope>
    <source>
        <strain evidence="8 9">WGZ8</strain>
    </source>
</reference>
<dbReference type="InterPro" id="IPR017871">
    <property type="entry name" value="ABC_transporter-like_CS"/>
</dbReference>
<keyword evidence="9" id="KW-1185">Reference proteome</keyword>
<feature type="domain" description="ABC transporter" evidence="7">
    <location>
        <begin position="5"/>
        <end position="240"/>
    </location>
</feature>
<evidence type="ECO:0000256" key="5">
    <source>
        <dbReference type="ARBA" id="ARBA00022741"/>
    </source>
</evidence>
<comment type="similarity">
    <text evidence="1">Belongs to the ABC transporter superfamily.</text>
</comment>
<dbReference type="EMBL" id="JAIRBM010000012">
    <property type="protein sequence ID" value="MBZ6077759.1"/>
    <property type="molecule type" value="Genomic_DNA"/>
</dbReference>
<keyword evidence="4" id="KW-0677">Repeat</keyword>
<organism evidence="8 9">
    <name type="scientific">Microvirga puerhi</name>
    <dbReference type="NCBI Taxonomy" id="2876078"/>
    <lineage>
        <taxon>Bacteria</taxon>
        <taxon>Pseudomonadati</taxon>
        <taxon>Pseudomonadota</taxon>
        <taxon>Alphaproteobacteria</taxon>
        <taxon>Hyphomicrobiales</taxon>
        <taxon>Methylobacteriaceae</taxon>
        <taxon>Microvirga</taxon>
    </lineage>
</organism>
<evidence type="ECO:0000256" key="6">
    <source>
        <dbReference type="ARBA" id="ARBA00022840"/>
    </source>
</evidence>
<keyword evidence="3" id="KW-0762">Sugar transport</keyword>
<dbReference type="InterPro" id="IPR050107">
    <property type="entry name" value="ABC_carbohydrate_import_ATPase"/>
</dbReference>
<evidence type="ECO:0000313" key="8">
    <source>
        <dbReference type="EMBL" id="MBZ6077759.1"/>
    </source>
</evidence>
<dbReference type="Proteomes" id="UP000704176">
    <property type="component" value="Unassembled WGS sequence"/>
</dbReference>
<dbReference type="Pfam" id="PF00005">
    <property type="entry name" value="ABC_tran"/>
    <property type="match status" value="2"/>
</dbReference>
<keyword evidence="2" id="KW-0813">Transport</keyword>
<dbReference type="InterPro" id="IPR027417">
    <property type="entry name" value="P-loop_NTPase"/>
</dbReference>
<dbReference type="PROSITE" id="PS00211">
    <property type="entry name" value="ABC_TRANSPORTER_1"/>
    <property type="match status" value="1"/>
</dbReference>
<protein>
    <submittedName>
        <fullName evidence="8">Sugar ABC transporter ATP-binding protein</fullName>
    </submittedName>
</protein>
<dbReference type="PROSITE" id="PS50893">
    <property type="entry name" value="ABC_TRANSPORTER_2"/>
    <property type="match status" value="2"/>
</dbReference>
<accession>A0ABS7VQF9</accession>
<keyword evidence="6 8" id="KW-0067">ATP-binding</keyword>
<dbReference type="InterPro" id="IPR003593">
    <property type="entry name" value="AAA+_ATPase"/>
</dbReference>
<comment type="caution">
    <text evidence="8">The sequence shown here is derived from an EMBL/GenBank/DDBJ whole genome shotgun (WGS) entry which is preliminary data.</text>
</comment>
<dbReference type="Gene3D" id="3.40.50.300">
    <property type="entry name" value="P-loop containing nucleotide triphosphate hydrolases"/>
    <property type="match status" value="2"/>
</dbReference>
<gene>
    <name evidence="8" type="ORF">K9B37_15885</name>
</gene>
<dbReference type="SMART" id="SM00382">
    <property type="entry name" value="AAA"/>
    <property type="match status" value="2"/>
</dbReference>
<evidence type="ECO:0000256" key="2">
    <source>
        <dbReference type="ARBA" id="ARBA00022448"/>
    </source>
</evidence>
<evidence type="ECO:0000259" key="7">
    <source>
        <dbReference type="PROSITE" id="PS50893"/>
    </source>
</evidence>
<feature type="domain" description="ABC transporter" evidence="7">
    <location>
        <begin position="251"/>
        <end position="494"/>
    </location>
</feature>
<name>A0ABS7VQF9_9HYPH</name>
<evidence type="ECO:0000256" key="1">
    <source>
        <dbReference type="ARBA" id="ARBA00005417"/>
    </source>
</evidence>
<proteinExistence type="inferred from homology"/>
<dbReference type="CDD" id="cd03216">
    <property type="entry name" value="ABC_Carb_Monos_I"/>
    <property type="match status" value="1"/>
</dbReference>
<keyword evidence="5" id="KW-0547">Nucleotide-binding</keyword>
<dbReference type="InterPro" id="IPR003439">
    <property type="entry name" value="ABC_transporter-like_ATP-bd"/>
</dbReference>
<evidence type="ECO:0000256" key="4">
    <source>
        <dbReference type="ARBA" id="ARBA00022737"/>
    </source>
</evidence>
<dbReference type="RefSeq" id="WP_224314452.1">
    <property type="nucleotide sequence ID" value="NZ_JAIRBM010000012.1"/>
</dbReference>
<dbReference type="CDD" id="cd03215">
    <property type="entry name" value="ABC_Carb_Monos_II"/>
    <property type="match status" value="1"/>
</dbReference>
<dbReference type="GO" id="GO:0005524">
    <property type="term" value="F:ATP binding"/>
    <property type="evidence" value="ECO:0007669"/>
    <property type="project" value="UniProtKB-KW"/>
</dbReference>
<dbReference type="SUPFAM" id="SSF52540">
    <property type="entry name" value="P-loop containing nucleoside triphosphate hydrolases"/>
    <property type="match status" value="2"/>
</dbReference>
<dbReference type="PANTHER" id="PTHR43790">
    <property type="entry name" value="CARBOHYDRATE TRANSPORT ATP-BINDING PROTEIN MG119-RELATED"/>
    <property type="match status" value="1"/>
</dbReference>
<dbReference type="PANTHER" id="PTHR43790:SF9">
    <property type="entry name" value="GALACTOFURANOSE TRANSPORTER ATP-BINDING PROTEIN YTFR"/>
    <property type="match status" value="1"/>
</dbReference>
<evidence type="ECO:0000313" key="9">
    <source>
        <dbReference type="Proteomes" id="UP000704176"/>
    </source>
</evidence>
<evidence type="ECO:0000256" key="3">
    <source>
        <dbReference type="ARBA" id="ARBA00022597"/>
    </source>
</evidence>
<sequence>MASLLHAENISKSFGPIEVLHDVSLDLRAGEVHAVIGENGAGKSTLMRILSGHLSPTEGTLTLDGRPVRFAGPVDAEAQGIVLVHQEILLAEDLTVAENVYLGREMKRFGFVDDRAMREATRAVLAELGTGIDPDIHVRDLSIADRQLVQIARALLVPHRVVAFDEPTAVLTPIEAESLFTIIRKLRAQGVAVLYISHRLNEVKAIADRVTVLRDGRLVANRDIEGLEPLEMARLMVGRDMSKLYPEKPATSSDEIVLTVRHFSVPGHVEDASFALRRGEILGFGGLIGAGRTELFEGLLGLRPGQGSIALRGSSVRFKDAREAMAAGIVYLSEDRKGKGLLLQQNLRVNLTLAALEKFVRGAVVNKAAEEAALDSAIRDFDIRARRKDMLAGQLSGGNQQKLLLAKMMLADPQIVIIDEPTRGVDIGTKQQIYTFIATLAEQGRSVIVISSEMQELIGLCHRVLVMRNGTIAGEVADSNLSEDAIVFLATGVHEERAAKIAAGHA</sequence>